<evidence type="ECO:0000256" key="2">
    <source>
        <dbReference type="ARBA" id="ARBA00023015"/>
    </source>
</evidence>
<evidence type="ECO:0000313" key="7">
    <source>
        <dbReference type="EMBL" id="MBT1689125.1"/>
    </source>
</evidence>
<gene>
    <name evidence="7" type="ORF">KK078_21340</name>
</gene>
<accession>A0AAP2DE88</accession>
<dbReference type="Gene3D" id="1.10.10.10">
    <property type="entry name" value="Winged helix-like DNA-binding domain superfamily/Winged helix DNA-binding domain"/>
    <property type="match status" value="1"/>
</dbReference>
<dbReference type="InterPro" id="IPR007627">
    <property type="entry name" value="RNA_pol_sigma70_r2"/>
</dbReference>
<feature type="domain" description="RNA polymerase sigma factor 70 region 4 type 2" evidence="6">
    <location>
        <begin position="127"/>
        <end position="179"/>
    </location>
</feature>
<keyword evidence="8" id="KW-1185">Reference proteome</keyword>
<comment type="caution">
    <text evidence="7">The sequence shown here is derived from an EMBL/GenBank/DDBJ whole genome shotgun (WGS) entry which is preliminary data.</text>
</comment>
<dbReference type="InterPro" id="IPR013324">
    <property type="entry name" value="RNA_pol_sigma_r3/r4-like"/>
</dbReference>
<dbReference type="EMBL" id="JAHESC010000036">
    <property type="protein sequence ID" value="MBT1689125.1"/>
    <property type="molecule type" value="Genomic_DNA"/>
</dbReference>
<dbReference type="InterPro" id="IPR013249">
    <property type="entry name" value="RNA_pol_sigma70_r4_t2"/>
</dbReference>
<organism evidence="7 8">
    <name type="scientific">Dawidia soli</name>
    <dbReference type="NCBI Taxonomy" id="2782352"/>
    <lineage>
        <taxon>Bacteria</taxon>
        <taxon>Pseudomonadati</taxon>
        <taxon>Bacteroidota</taxon>
        <taxon>Cytophagia</taxon>
        <taxon>Cytophagales</taxon>
        <taxon>Chryseotaleaceae</taxon>
        <taxon>Dawidia</taxon>
    </lineage>
</organism>
<dbReference type="Pfam" id="PF08281">
    <property type="entry name" value="Sigma70_r4_2"/>
    <property type="match status" value="1"/>
</dbReference>
<evidence type="ECO:0000259" key="6">
    <source>
        <dbReference type="Pfam" id="PF08281"/>
    </source>
</evidence>
<protein>
    <submittedName>
        <fullName evidence="7">Sigma-70 family RNA polymerase sigma factor</fullName>
    </submittedName>
</protein>
<dbReference type="InterPro" id="IPR014284">
    <property type="entry name" value="RNA_pol_sigma-70_dom"/>
</dbReference>
<keyword evidence="2" id="KW-0805">Transcription regulation</keyword>
<reference evidence="7 8" key="1">
    <citation type="submission" date="2021-05" db="EMBL/GenBank/DDBJ databases">
        <title>A Polyphasic approach of four new species of the genus Ohtaekwangia: Ohtaekwangia histidinii sp. nov., Ohtaekwangia cretensis sp. nov., Ohtaekwangia indiensis sp. nov., Ohtaekwangia reichenbachii sp. nov. from diverse environment.</title>
        <authorList>
            <person name="Octaviana S."/>
        </authorList>
    </citation>
    <scope>NUCLEOTIDE SEQUENCE [LARGE SCALE GENOMIC DNA]</scope>
    <source>
        <strain evidence="7 8">PWU37</strain>
    </source>
</reference>
<dbReference type="InterPro" id="IPR036388">
    <property type="entry name" value="WH-like_DNA-bd_sf"/>
</dbReference>
<dbReference type="Proteomes" id="UP001319180">
    <property type="component" value="Unassembled WGS sequence"/>
</dbReference>
<dbReference type="Gene3D" id="1.10.1740.10">
    <property type="match status" value="1"/>
</dbReference>
<dbReference type="PANTHER" id="PTHR43133:SF46">
    <property type="entry name" value="RNA POLYMERASE SIGMA-70 FACTOR ECF SUBFAMILY"/>
    <property type="match status" value="1"/>
</dbReference>
<sequence>MTVVARPADLSYMDVQGTIQEGSNLEEGAFKSLFDAHYQRLVLFADSFLLDTSAAEDIVQTVFTDLWQRALWKDPAFVVRAYLYTAVRNRCLNEIRNQNVRDSHNLRYVQAMLYVWEDGDDGEALLEELKRGIRDLPEQVRRTIELRYFHGKSVSETADILNVSENTVKTQIKRGRASLKLSLSEVRLKIFLLLVTLLAD</sequence>
<dbReference type="SUPFAM" id="SSF88946">
    <property type="entry name" value="Sigma2 domain of RNA polymerase sigma factors"/>
    <property type="match status" value="1"/>
</dbReference>
<evidence type="ECO:0000313" key="8">
    <source>
        <dbReference type="Proteomes" id="UP001319180"/>
    </source>
</evidence>
<dbReference type="PANTHER" id="PTHR43133">
    <property type="entry name" value="RNA POLYMERASE ECF-TYPE SIGMA FACTO"/>
    <property type="match status" value="1"/>
</dbReference>
<name>A0AAP2DE88_9BACT</name>
<dbReference type="InterPro" id="IPR013325">
    <property type="entry name" value="RNA_pol_sigma_r2"/>
</dbReference>
<dbReference type="NCBIfam" id="TIGR02937">
    <property type="entry name" value="sigma70-ECF"/>
    <property type="match status" value="1"/>
</dbReference>
<dbReference type="Pfam" id="PF04542">
    <property type="entry name" value="Sigma70_r2"/>
    <property type="match status" value="1"/>
</dbReference>
<evidence type="ECO:0000256" key="1">
    <source>
        <dbReference type="ARBA" id="ARBA00010641"/>
    </source>
</evidence>
<evidence type="ECO:0000259" key="5">
    <source>
        <dbReference type="Pfam" id="PF04542"/>
    </source>
</evidence>
<feature type="domain" description="RNA polymerase sigma-70 region 2" evidence="5">
    <location>
        <begin position="33"/>
        <end position="99"/>
    </location>
</feature>
<dbReference type="GO" id="GO:0016987">
    <property type="term" value="F:sigma factor activity"/>
    <property type="evidence" value="ECO:0007669"/>
    <property type="project" value="UniProtKB-KW"/>
</dbReference>
<evidence type="ECO:0000256" key="4">
    <source>
        <dbReference type="ARBA" id="ARBA00023163"/>
    </source>
</evidence>
<evidence type="ECO:0000256" key="3">
    <source>
        <dbReference type="ARBA" id="ARBA00023082"/>
    </source>
</evidence>
<proteinExistence type="inferred from homology"/>
<dbReference type="GO" id="GO:0006352">
    <property type="term" value="P:DNA-templated transcription initiation"/>
    <property type="evidence" value="ECO:0007669"/>
    <property type="project" value="InterPro"/>
</dbReference>
<comment type="similarity">
    <text evidence="1">Belongs to the sigma-70 factor family. ECF subfamily.</text>
</comment>
<dbReference type="InterPro" id="IPR039425">
    <property type="entry name" value="RNA_pol_sigma-70-like"/>
</dbReference>
<keyword evidence="3" id="KW-0731">Sigma factor</keyword>
<dbReference type="AlphaFoldDB" id="A0AAP2DE88"/>
<dbReference type="SUPFAM" id="SSF88659">
    <property type="entry name" value="Sigma3 and sigma4 domains of RNA polymerase sigma factors"/>
    <property type="match status" value="1"/>
</dbReference>
<dbReference type="GO" id="GO:0003677">
    <property type="term" value="F:DNA binding"/>
    <property type="evidence" value="ECO:0007669"/>
    <property type="project" value="InterPro"/>
</dbReference>
<dbReference type="CDD" id="cd06171">
    <property type="entry name" value="Sigma70_r4"/>
    <property type="match status" value="1"/>
</dbReference>
<keyword evidence="4" id="KW-0804">Transcription</keyword>
<dbReference type="RefSeq" id="WP_254092350.1">
    <property type="nucleotide sequence ID" value="NZ_JAHESC010000036.1"/>
</dbReference>